<dbReference type="Gene3D" id="2.70.40.10">
    <property type="match status" value="1"/>
</dbReference>
<comment type="caution">
    <text evidence="7">The sequence shown here is derived from an EMBL/GenBank/DDBJ whole genome shotgun (WGS) entry which is preliminary data.</text>
</comment>
<dbReference type="InterPro" id="IPR029054">
    <property type="entry name" value="dUTPase-like"/>
</dbReference>
<evidence type="ECO:0000256" key="5">
    <source>
        <dbReference type="ARBA" id="ARBA00047686"/>
    </source>
</evidence>
<keyword evidence="3" id="KW-0378">Hydrolase</keyword>
<dbReference type="Pfam" id="PF00692">
    <property type="entry name" value="dUTPase"/>
    <property type="match status" value="1"/>
</dbReference>
<evidence type="ECO:0000259" key="6">
    <source>
        <dbReference type="Pfam" id="PF00692"/>
    </source>
</evidence>
<dbReference type="PANTHER" id="PTHR11241:SF0">
    <property type="entry name" value="DEOXYURIDINE 5'-TRIPHOSPHATE NUCLEOTIDOHYDROLASE"/>
    <property type="match status" value="1"/>
</dbReference>
<dbReference type="InterPro" id="IPR033704">
    <property type="entry name" value="dUTPase_trimeric"/>
</dbReference>
<dbReference type="NCBIfam" id="TIGR00576">
    <property type="entry name" value="dut"/>
    <property type="match status" value="1"/>
</dbReference>
<evidence type="ECO:0000256" key="2">
    <source>
        <dbReference type="ARBA" id="ARBA00012379"/>
    </source>
</evidence>
<keyword evidence="4" id="KW-0546">Nucleotide metabolism</keyword>
<accession>A0A1F7VBG8</accession>
<evidence type="ECO:0000313" key="7">
    <source>
        <dbReference type="EMBL" id="OGL87795.1"/>
    </source>
</evidence>
<evidence type="ECO:0000256" key="4">
    <source>
        <dbReference type="ARBA" id="ARBA00023080"/>
    </source>
</evidence>
<dbReference type="SUPFAM" id="SSF51283">
    <property type="entry name" value="dUTPase-like"/>
    <property type="match status" value="1"/>
</dbReference>
<sequence>MPRYALPGDAGLDFFCYERVVIPPGERHIFHTGIALEIPQGHVGLVWDRSGNSNKRGLKVLGGVFDSGYRGEVLICLLNTTQEHITLAAESAIAQMLIQEIEEVSVMEVKELSESHRGERRFGSTDV</sequence>
<gene>
    <name evidence="7" type="ORF">A3I42_00910</name>
</gene>
<dbReference type="EMBL" id="MGER01000057">
    <property type="protein sequence ID" value="OGL87795.1"/>
    <property type="molecule type" value="Genomic_DNA"/>
</dbReference>
<organism evidence="7 8">
    <name type="scientific">Candidatus Uhrbacteria bacterium RIFCSPLOWO2_02_FULL_49_11</name>
    <dbReference type="NCBI Taxonomy" id="1802409"/>
    <lineage>
        <taxon>Bacteria</taxon>
        <taxon>Candidatus Uhriibacteriota</taxon>
    </lineage>
</organism>
<comment type="catalytic activity">
    <reaction evidence="5">
        <text>dUTP + H2O = dUMP + diphosphate + H(+)</text>
        <dbReference type="Rhea" id="RHEA:10248"/>
        <dbReference type="ChEBI" id="CHEBI:15377"/>
        <dbReference type="ChEBI" id="CHEBI:15378"/>
        <dbReference type="ChEBI" id="CHEBI:33019"/>
        <dbReference type="ChEBI" id="CHEBI:61555"/>
        <dbReference type="ChEBI" id="CHEBI:246422"/>
        <dbReference type="EC" id="3.6.1.23"/>
    </reaction>
</comment>
<dbReference type="GO" id="GO:0046081">
    <property type="term" value="P:dUTP catabolic process"/>
    <property type="evidence" value="ECO:0007669"/>
    <property type="project" value="InterPro"/>
</dbReference>
<protein>
    <recommendedName>
        <fullName evidence="2">dUTP diphosphatase</fullName>
        <ecNumber evidence="2">3.6.1.23</ecNumber>
    </recommendedName>
</protein>
<dbReference type="AlphaFoldDB" id="A0A1F7VBG8"/>
<reference evidence="7 8" key="1">
    <citation type="journal article" date="2016" name="Nat. Commun.">
        <title>Thousands of microbial genomes shed light on interconnected biogeochemical processes in an aquifer system.</title>
        <authorList>
            <person name="Anantharaman K."/>
            <person name="Brown C.T."/>
            <person name="Hug L.A."/>
            <person name="Sharon I."/>
            <person name="Castelle C.J."/>
            <person name="Probst A.J."/>
            <person name="Thomas B.C."/>
            <person name="Singh A."/>
            <person name="Wilkins M.J."/>
            <person name="Karaoz U."/>
            <person name="Brodie E.L."/>
            <person name="Williams K.H."/>
            <person name="Hubbard S.S."/>
            <person name="Banfield J.F."/>
        </authorList>
    </citation>
    <scope>NUCLEOTIDE SEQUENCE [LARGE SCALE GENOMIC DNA]</scope>
</reference>
<dbReference type="GO" id="GO:0006226">
    <property type="term" value="P:dUMP biosynthetic process"/>
    <property type="evidence" value="ECO:0007669"/>
    <property type="project" value="InterPro"/>
</dbReference>
<proteinExistence type="inferred from homology"/>
<dbReference type="EC" id="3.6.1.23" evidence="2"/>
<dbReference type="GO" id="GO:0000287">
    <property type="term" value="F:magnesium ion binding"/>
    <property type="evidence" value="ECO:0007669"/>
    <property type="project" value="InterPro"/>
</dbReference>
<dbReference type="InterPro" id="IPR036157">
    <property type="entry name" value="dUTPase-like_sf"/>
</dbReference>
<name>A0A1F7VBG8_9BACT</name>
<dbReference type="GO" id="GO:0004170">
    <property type="term" value="F:dUTP diphosphatase activity"/>
    <property type="evidence" value="ECO:0007669"/>
    <property type="project" value="UniProtKB-EC"/>
</dbReference>
<dbReference type="NCBIfam" id="NF001862">
    <property type="entry name" value="PRK00601.1"/>
    <property type="match status" value="1"/>
</dbReference>
<feature type="domain" description="dUTPase-like" evidence="6">
    <location>
        <begin position="1"/>
        <end position="125"/>
    </location>
</feature>
<dbReference type="PANTHER" id="PTHR11241">
    <property type="entry name" value="DEOXYURIDINE 5'-TRIPHOSPHATE NUCLEOTIDOHYDROLASE"/>
    <property type="match status" value="1"/>
</dbReference>
<dbReference type="InterPro" id="IPR008181">
    <property type="entry name" value="dUTPase"/>
</dbReference>
<evidence type="ECO:0000256" key="3">
    <source>
        <dbReference type="ARBA" id="ARBA00022801"/>
    </source>
</evidence>
<evidence type="ECO:0000256" key="1">
    <source>
        <dbReference type="ARBA" id="ARBA00006581"/>
    </source>
</evidence>
<dbReference type="Proteomes" id="UP000178264">
    <property type="component" value="Unassembled WGS sequence"/>
</dbReference>
<evidence type="ECO:0000313" key="8">
    <source>
        <dbReference type="Proteomes" id="UP000178264"/>
    </source>
</evidence>
<dbReference type="CDD" id="cd07557">
    <property type="entry name" value="trimeric_dUTPase"/>
    <property type="match status" value="1"/>
</dbReference>
<comment type="similarity">
    <text evidence="1">Belongs to the dUTPase family.</text>
</comment>